<comment type="cofactor">
    <cofactor evidence="1 20 21">
        <name>FAD</name>
        <dbReference type="ChEBI" id="CHEBI:57692"/>
    </cofactor>
</comment>
<dbReference type="Pfam" id="PF00743">
    <property type="entry name" value="FMO-like"/>
    <property type="match status" value="1"/>
</dbReference>
<keyword evidence="8 20" id="KW-0274">FAD</keyword>
<evidence type="ECO:0000256" key="6">
    <source>
        <dbReference type="ARBA" id="ARBA00022692"/>
    </source>
</evidence>
<evidence type="ECO:0000256" key="19">
    <source>
        <dbReference type="ARBA" id="ARBA00049443"/>
    </source>
</evidence>
<keyword evidence="10 20" id="KW-0521">NADP</keyword>
<dbReference type="GO" id="GO:0050660">
    <property type="term" value="F:flavin adenine dinucleotide binding"/>
    <property type="evidence" value="ECO:0007669"/>
    <property type="project" value="InterPro"/>
</dbReference>
<dbReference type="CTD" id="2326"/>
<keyword evidence="9" id="KW-0492">Microsome</keyword>
<evidence type="ECO:0000256" key="1">
    <source>
        <dbReference type="ARBA" id="ARBA00001974"/>
    </source>
</evidence>
<dbReference type="Gene3D" id="3.50.50.60">
    <property type="entry name" value="FAD/NAD(P)-binding domain"/>
    <property type="match status" value="2"/>
</dbReference>
<evidence type="ECO:0000256" key="20">
    <source>
        <dbReference type="PIRNR" id="PIRNR000332"/>
    </source>
</evidence>
<dbReference type="SUPFAM" id="SSF51905">
    <property type="entry name" value="FAD/NAD(P)-binding domain"/>
    <property type="match status" value="1"/>
</dbReference>
<comment type="catalytic activity">
    <reaction evidence="18">
        <text>trimethylamine + NADPH + O2 = trimethylamine N-oxide + NADP(+) + H2O</text>
        <dbReference type="Rhea" id="RHEA:31979"/>
        <dbReference type="ChEBI" id="CHEBI:15377"/>
        <dbReference type="ChEBI" id="CHEBI:15379"/>
        <dbReference type="ChEBI" id="CHEBI:15724"/>
        <dbReference type="ChEBI" id="CHEBI:57783"/>
        <dbReference type="ChEBI" id="CHEBI:58349"/>
        <dbReference type="ChEBI" id="CHEBI:58389"/>
        <dbReference type="EC" id="1.14.13.148"/>
    </reaction>
    <physiologicalReaction direction="left-to-right" evidence="18">
        <dbReference type="Rhea" id="RHEA:31980"/>
    </physiologicalReaction>
</comment>
<dbReference type="Proteomes" id="UP000233060">
    <property type="component" value="Unassembled WGS sequence"/>
</dbReference>
<comment type="catalytic activity">
    <reaction evidence="16">
        <text>hypotaurine + NADH + O2 + H(+) = taurine + NAD(+) + H2O</text>
        <dbReference type="Rhea" id="RHEA:74111"/>
        <dbReference type="ChEBI" id="CHEBI:15377"/>
        <dbReference type="ChEBI" id="CHEBI:15378"/>
        <dbReference type="ChEBI" id="CHEBI:15379"/>
        <dbReference type="ChEBI" id="CHEBI:57540"/>
        <dbReference type="ChEBI" id="CHEBI:57853"/>
        <dbReference type="ChEBI" id="CHEBI:57945"/>
        <dbReference type="ChEBI" id="CHEBI:507393"/>
        <dbReference type="EC" id="1.14.13.8"/>
    </reaction>
    <physiologicalReaction direction="left-to-right" evidence="16">
        <dbReference type="Rhea" id="RHEA:74112"/>
    </physiologicalReaction>
</comment>
<evidence type="ECO:0000256" key="8">
    <source>
        <dbReference type="ARBA" id="ARBA00022827"/>
    </source>
</evidence>
<comment type="subcellular location">
    <subcellularLocation>
        <location evidence="2">Endoplasmic reticulum membrane</location>
        <topology evidence="2">Single-pass membrane protein</topology>
    </subcellularLocation>
    <subcellularLocation>
        <location evidence="3">Microsome membrane</location>
    </subcellularLocation>
</comment>
<dbReference type="PRINTS" id="PR00370">
    <property type="entry name" value="FMOXYGENASE"/>
</dbReference>
<comment type="similarity">
    <text evidence="4 20 21">Belongs to the FMO family.</text>
</comment>
<comment type="catalytic activity">
    <reaction evidence="19">
        <text>N,N-dimethylaniline + NADPH + O2 + H(+) = N,N-dimethylaniline N-oxide + NADP(+) + H2O</text>
        <dbReference type="Rhea" id="RHEA:24468"/>
        <dbReference type="ChEBI" id="CHEBI:15377"/>
        <dbReference type="ChEBI" id="CHEBI:15378"/>
        <dbReference type="ChEBI" id="CHEBI:15379"/>
        <dbReference type="ChEBI" id="CHEBI:16269"/>
        <dbReference type="ChEBI" id="CHEBI:17735"/>
        <dbReference type="ChEBI" id="CHEBI:57783"/>
        <dbReference type="ChEBI" id="CHEBI:58349"/>
        <dbReference type="EC" id="1.14.13.8"/>
    </reaction>
    <physiologicalReaction direction="left-to-right" evidence="19">
        <dbReference type="Rhea" id="RHEA:24469"/>
    </physiologicalReaction>
</comment>
<evidence type="ECO:0000313" key="23">
    <source>
        <dbReference type="Proteomes" id="UP000233060"/>
    </source>
</evidence>
<keyword evidence="12 20" id="KW-0560">Oxidoreductase</keyword>
<sequence length="497" mass="56439">MAKRVAIVGAGVSGLASIKCCLEEGLEPTCFERSDDLGGLWRFTEHVEEGRASLYKSVVSNSCKEMSCYSDFPFPEDYPNYVPNSQFLEYLKMYANHFNLLKHIQFKTKVCSVTKCSDFTVSGQWEVVTMRDEKQESAIFDAVMVCTGFLTNPYLPLDSFPGINAFKGQYFHSRQYKHPDIFKDKRVLVIGMGNSGTDIAVEASHLAEQVFLSTTGGGWVISRIFDSGYPWDMVFMTRFQNMLRNSLPTPIVTWLMMRKINNWLNHANYGLIPEERTQLKEFVLNDELPGRIITGKVFIRPSIKESVVKVEDGQASLYKYIFPAHLQKPTLAIIGLIKPLGSMIPTGETQARWAVRVLKGVNKLPPPSVMIEEINARRENKPSWFGLCYCKALQSDYITYIDELLTYINAKPKLFSMLLTDPHLALTVFFGPCSPYQFRLTGPGKWEGARNAIMTQWDRTFKVTKGRVVQESPSPFESFLKLFSFLALLVAIFLILL</sequence>
<dbReference type="InterPro" id="IPR000960">
    <property type="entry name" value="Flavin_mOase"/>
</dbReference>
<keyword evidence="7 20" id="KW-0256">Endoplasmic reticulum</keyword>
<evidence type="ECO:0000256" key="5">
    <source>
        <dbReference type="ARBA" id="ARBA00022630"/>
    </source>
</evidence>
<dbReference type="InterPro" id="IPR050346">
    <property type="entry name" value="FMO-like"/>
</dbReference>
<comment type="function">
    <text evidence="15 20">Broad spectrum monooxygenase that catalyzes the oxygenation of a wide variety of nitrogen- and sulfur-containing compounds including xenobiotics. Catalyzes the S-oxygenation of hypotaurine to produce taurine, an organic osmolyte involved in cell volume regulation as well as a variety of cytoprotective and developmental processes. In vitro, catalyzes the N-oxygenation of trimethylamine (TMA) to produce trimethylamine N-oxide (TMAO) and could therefore participate to the detoxification of this compound that is generated by the action of gut microbiota from dietary precursors such as choline, choline containing compounds, betaine or L-carnitine.</text>
</comment>
<evidence type="ECO:0000256" key="7">
    <source>
        <dbReference type="ARBA" id="ARBA00022824"/>
    </source>
</evidence>
<dbReference type="InterPro" id="IPR020946">
    <property type="entry name" value="Flavin_mOase-like"/>
</dbReference>
<dbReference type="EC" id="1.14.13.8" evidence="20"/>
<reference evidence="22" key="1">
    <citation type="submission" date="2025-08" db="UniProtKB">
        <authorList>
            <consortium name="Ensembl"/>
        </authorList>
    </citation>
    <scope>IDENTIFICATION</scope>
</reference>
<reference evidence="22" key="2">
    <citation type="submission" date="2025-09" db="UniProtKB">
        <authorList>
            <consortium name="Ensembl"/>
        </authorList>
    </citation>
    <scope>IDENTIFICATION</scope>
</reference>
<dbReference type="GeneID" id="105574409"/>
<proteinExistence type="inferred from homology"/>
<dbReference type="PANTHER" id="PTHR23023">
    <property type="entry name" value="DIMETHYLANILINE MONOOXYGENASE"/>
    <property type="match status" value="1"/>
</dbReference>
<dbReference type="GeneTree" id="ENSGT00940000160945"/>
<evidence type="ECO:0000256" key="11">
    <source>
        <dbReference type="ARBA" id="ARBA00022989"/>
    </source>
</evidence>
<keyword evidence="6" id="KW-0812">Transmembrane</keyword>
<dbReference type="AlphaFoldDB" id="A0A2K5LHZ4"/>
<gene>
    <name evidence="22" type="primary">FMO1</name>
</gene>
<dbReference type="InterPro" id="IPR002253">
    <property type="entry name" value="Flavin_mOase_1"/>
</dbReference>
<evidence type="ECO:0000256" key="10">
    <source>
        <dbReference type="ARBA" id="ARBA00022857"/>
    </source>
</evidence>
<keyword evidence="13 20" id="KW-0503">Monooxygenase</keyword>
<dbReference type="GO" id="GO:0050661">
    <property type="term" value="F:NADP binding"/>
    <property type="evidence" value="ECO:0007669"/>
    <property type="project" value="InterPro"/>
</dbReference>
<evidence type="ECO:0000256" key="16">
    <source>
        <dbReference type="ARBA" id="ARBA00047338"/>
    </source>
</evidence>
<name>A0A2K5LHZ4_CERAT</name>
<evidence type="ECO:0000256" key="4">
    <source>
        <dbReference type="ARBA" id="ARBA00009183"/>
    </source>
</evidence>
<accession>A0A2K5LHZ4</accession>
<evidence type="ECO:0000256" key="13">
    <source>
        <dbReference type="ARBA" id="ARBA00023033"/>
    </source>
</evidence>
<dbReference type="GO" id="GO:0047822">
    <property type="term" value="F:hypotaurine monooxygenase activity"/>
    <property type="evidence" value="ECO:0007669"/>
    <property type="project" value="RHEA"/>
</dbReference>
<evidence type="ECO:0000256" key="21">
    <source>
        <dbReference type="RuleBase" id="RU361177"/>
    </source>
</evidence>
<dbReference type="GO" id="GO:0005789">
    <property type="term" value="C:endoplasmic reticulum membrane"/>
    <property type="evidence" value="ECO:0007669"/>
    <property type="project" value="UniProtKB-SubCell"/>
</dbReference>
<dbReference type="PIRSF" id="PIRSF000332">
    <property type="entry name" value="FMO"/>
    <property type="match status" value="1"/>
</dbReference>
<evidence type="ECO:0000313" key="22">
    <source>
        <dbReference type="Ensembl" id="ENSCATP00000012598.1"/>
    </source>
</evidence>
<dbReference type="EC" id="1.14.13.148" evidence="20"/>
<dbReference type="FunFam" id="3.50.50.60:FF:000073">
    <property type="entry name" value="Dimethylaniline monooxygenase [N-oxide-forming]"/>
    <property type="match status" value="1"/>
</dbReference>
<evidence type="ECO:0000256" key="15">
    <source>
        <dbReference type="ARBA" id="ARBA00045957"/>
    </source>
</evidence>
<evidence type="ECO:0000256" key="2">
    <source>
        <dbReference type="ARBA" id="ARBA00004389"/>
    </source>
</evidence>
<evidence type="ECO:0000256" key="18">
    <source>
        <dbReference type="ARBA" id="ARBA00048088"/>
    </source>
</evidence>
<evidence type="ECO:0000256" key="3">
    <source>
        <dbReference type="ARBA" id="ARBA00004524"/>
    </source>
</evidence>
<dbReference type="FunFam" id="3.50.50.60:FF:000777">
    <property type="entry name" value="Flavin-containing monooxygenase"/>
    <property type="match status" value="1"/>
</dbReference>
<dbReference type="InterPro" id="IPR036188">
    <property type="entry name" value="FAD/NAD-bd_sf"/>
</dbReference>
<organism evidence="22 23">
    <name type="scientific">Cercocebus atys</name>
    <name type="common">Sooty mangabey</name>
    <name type="synonym">Cercocebus torquatus atys</name>
    <dbReference type="NCBI Taxonomy" id="9531"/>
    <lineage>
        <taxon>Eukaryota</taxon>
        <taxon>Metazoa</taxon>
        <taxon>Chordata</taxon>
        <taxon>Craniata</taxon>
        <taxon>Vertebrata</taxon>
        <taxon>Euteleostomi</taxon>
        <taxon>Mammalia</taxon>
        <taxon>Eutheria</taxon>
        <taxon>Euarchontoglires</taxon>
        <taxon>Primates</taxon>
        <taxon>Haplorrhini</taxon>
        <taxon>Catarrhini</taxon>
        <taxon>Cercopithecidae</taxon>
        <taxon>Cercopithecinae</taxon>
        <taxon>Cercocebus</taxon>
    </lineage>
</organism>
<dbReference type="FunFam" id="3.50.50.60:FF:000042">
    <property type="entry name" value="Dimethylaniline monooxygenase [N-oxide-forming]"/>
    <property type="match status" value="1"/>
</dbReference>
<dbReference type="GO" id="GO:0004499">
    <property type="term" value="F:N,N-dimethylaniline monooxygenase activity"/>
    <property type="evidence" value="ECO:0007669"/>
    <property type="project" value="UniProtKB-UniRule"/>
</dbReference>
<protein>
    <recommendedName>
        <fullName evidence="20">Dimethylaniline monooxygenase [N-oxide-forming]</fullName>
        <ecNumber evidence="20">1.14.13.148</ecNumber>
        <ecNumber evidence="20">1.14.13.8</ecNumber>
    </recommendedName>
</protein>
<dbReference type="PRINTS" id="PR01121">
    <property type="entry name" value="FMOXYGENASE1"/>
</dbReference>
<keyword evidence="23" id="KW-1185">Reference proteome</keyword>
<keyword evidence="11" id="KW-1133">Transmembrane helix</keyword>
<evidence type="ECO:0000256" key="14">
    <source>
        <dbReference type="ARBA" id="ARBA00023136"/>
    </source>
</evidence>
<dbReference type="Ensembl" id="ENSCATT00000036730.1">
    <property type="protein sequence ID" value="ENSCATP00000012598.1"/>
    <property type="gene ID" value="ENSCATG00000030456.1"/>
</dbReference>
<keyword evidence="14 20" id="KW-0472">Membrane</keyword>
<comment type="catalytic activity">
    <reaction evidence="17">
        <text>hypotaurine + NADPH + O2 + H(+) = taurine + NADP(+) + H2O</text>
        <dbReference type="Rhea" id="RHEA:69819"/>
        <dbReference type="ChEBI" id="CHEBI:15377"/>
        <dbReference type="ChEBI" id="CHEBI:15378"/>
        <dbReference type="ChEBI" id="CHEBI:15379"/>
        <dbReference type="ChEBI" id="CHEBI:57783"/>
        <dbReference type="ChEBI" id="CHEBI:57853"/>
        <dbReference type="ChEBI" id="CHEBI:58349"/>
        <dbReference type="ChEBI" id="CHEBI:507393"/>
        <dbReference type="EC" id="1.14.13.8"/>
    </reaction>
    <physiologicalReaction direction="left-to-right" evidence="17">
        <dbReference type="Rhea" id="RHEA:69820"/>
    </physiologicalReaction>
</comment>
<dbReference type="RefSeq" id="XP_011890693.1">
    <property type="nucleotide sequence ID" value="XM_012035303.1"/>
</dbReference>
<evidence type="ECO:0000256" key="17">
    <source>
        <dbReference type="ARBA" id="ARBA00048041"/>
    </source>
</evidence>
<evidence type="ECO:0000256" key="12">
    <source>
        <dbReference type="ARBA" id="ARBA00023002"/>
    </source>
</evidence>
<evidence type="ECO:0000256" key="9">
    <source>
        <dbReference type="ARBA" id="ARBA00022848"/>
    </source>
</evidence>
<dbReference type="GO" id="GO:0034899">
    <property type="term" value="F:trimethylamine monooxygenase activity"/>
    <property type="evidence" value="ECO:0007669"/>
    <property type="project" value="UniProtKB-EC"/>
</dbReference>
<keyword evidence="5 20" id="KW-0285">Flavoprotein</keyword>